<dbReference type="Proteomes" id="UP000284557">
    <property type="component" value="Unassembled WGS sequence"/>
</dbReference>
<comment type="caution">
    <text evidence="1">The sequence shown here is derived from an EMBL/GenBank/DDBJ whole genome shotgun (WGS) entry which is preliminary data.</text>
</comment>
<dbReference type="EMBL" id="QXBN01000026">
    <property type="protein sequence ID" value="RIT32115.1"/>
    <property type="molecule type" value="Genomic_DNA"/>
</dbReference>
<evidence type="ECO:0000313" key="1">
    <source>
        <dbReference type="EMBL" id="RIT32115.1"/>
    </source>
</evidence>
<proteinExistence type="predicted"/>
<dbReference type="RefSeq" id="WP_100459015.1">
    <property type="nucleotide sequence ID" value="NZ_QXBN01000026.1"/>
</dbReference>
<sequence>MTKKTTRDQFLGPYLSNGDPVAIELSDGTLITGSWLNGGFQPDPHIADIPAPPEPVGTIVSGVISTKTRTLAPWRIHKRTDGWTRWTICKQHALDECEPWCYFETSTEAFEAFAKFEPGVL</sequence>
<organism evidence="1 2">
    <name type="scientific">Mycobacteroides abscessus</name>
    <dbReference type="NCBI Taxonomy" id="36809"/>
    <lineage>
        <taxon>Bacteria</taxon>
        <taxon>Bacillati</taxon>
        <taxon>Actinomycetota</taxon>
        <taxon>Actinomycetes</taxon>
        <taxon>Mycobacteriales</taxon>
        <taxon>Mycobacteriaceae</taxon>
        <taxon>Mycobacteroides</taxon>
    </lineage>
</organism>
<gene>
    <name evidence="1" type="ORF">D2E76_24035</name>
</gene>
<protein>
    <submittedName>
        <fullName evidence="1">Uncharacterized protein</fullName>
    </submittedName>
</protein>
<reference evidence="1 2" key="1">
    <citation type="submission" date="2018-08" db="EMBL/GenBank/DDBJ databases">
        <title>Linezolid Resistance in Mycobacterium abscessus: MIC Distribution and Comprehensive Investigation of Resistance Mechanisms.</title>
        <authorList>
            <person name="Ye M."/>
            <person name="Xu L."/>
            <person name="Zou Y."/>
            <person name="Li B."/>
            <person name="Guo Q."/>
            <person name="Zhang Y."/>
            <person name="Zhan M."/>
            <person name="Xu B."/>
            <person name="Yu F."/>
            <person name="Zhang Z."/>
            <person name="Chu H."/>
        </authorList>
    </citation>
    <scope>NUCLEOTIDE SEQUENCE [LARGE SCALE GENOMIC DNA]</scope>
    <source>
        <strain evidence="1 2">G143</strain>
    </source>
</reference>
<name>A0ABD7HIH3_9MYCO</name>
<evidence type="ECO:0000313" key="2">
    <source>
        <dbReference type="Proteomes" id="UP000284557"/>
    </source>
</evidence>
<accession>A0ABD7HIH3</accession>
<dbReference type="AlphaFoldDB" id="A0ABD7HIH3"/>